<keyword evidence="4" id="KW-1185">Reference proteome</keyword>
<evidence type="ECO:0000313" key="4">
    <source>
        <dbReference type="Proteomes" id="UP001529369"/>
    </source>
</evidence>
<gene>
    <name evidence="3" type="ORF">QWZ14_09630</name>
</gene>
<comment type="caution">
    <text evidence="3">The sequence shown here is derived from an EMBL/GenBank/DDBJ whole genome shotgun (WGS) entry which is preliminary data.</text>
</comment>
<dbReference type="SUPFAM" id="SSF50974">
    <property type="entry name" value="Nitrous oxide reductase, N-terminal domain"/>
    <property type="match status" value="1"/>
</dbReference>
<dbReference type="EMBL" id="JAUFPN010000107">
    <property type="protein sequence ID" value="MDN3564623.1"/>
    <property type="molecule type" value="Genomic_DNA"/>
</dbReference>
<dbReference type="Pfam" id="PF10282">
    <property type="entry name" value="Lactonase"/>
    <property type="match status" value="1"/>
</dbReference>
<feature type="chain" id="PRO_5045054901" evidence="2">
    <location>
        <begin position="44"/>
        <end position="483"/>
    </location>
</feature>
<sequence>MSRQAGAITRRSIRLTQNPTIATSRRDVLTLAAGMTVAAGAMAASTAQAQPAPGPAAPATAPTSGDGVWICCEDSNTLVVIDPVRLVVQTTVNLTSFDEDSRPPFRFVTGGVMPTHGAMVQKPLYHGAISIHGAVPNPDSTLVATTGRGTSNLYLIDTATRRVVGNRPNPQASAQTNPERLTSGVFLGREPHEPTFTRNGRELWVTVRGEDRIAVLDVQKAREESAGGRPGQAIRGFVDTLPGPAHAWFSADGRRAAVISQKSSLIDLLDVSYDAEGFSTARRATQIDISAQDRFGFSPFLKLSPDGREFWISHKLADSLSVLPADGRAIAETIPLGALARPNHVEFVENAQGRAVYASLARIDDGAGPGGGASSKLAIIDRSAPLGQRRVVGEIATGGREAHGLWLDPAGTRLFVAHEQDELQGTPGAGQTLCTVLDVTDPFRPRFVDRVMLGDLALPSGGLRNKKGINLVFIRPGARSVTA</sequence>
<dbReference type="InterPro" id="IPR011045">
    <property type="entry name" value="N2O_reductase_N"/>
</dbReference>
<evidence type="ECO:0000256" key="1">
    <source>
        <dbReference type="ARBA" id="ARBA00001935"/>
    </source>
</evidence>
<dbReference type="RefSeq" id="WP_290316425.1">
    <property type="nucleotide sequence ID" value="NZ_JAUFPN010000107.1"/>
</dbReference>
<dbReference type="Proteomes" id="UP001529369">
    <property type="component" value="Unassembled WGS sequence"/>
</dbReference>
<dbReference type="PROSITE" id="PS51318">
    <property type="entry name" value="TAT"/>
    <property type="match status" value="1"/>
</dbReference>
<dbReference type="InterPro" id="IPR006311">
    <property type="entry name" value="TAT_signal"/>
</dbReference>
<name>A0ABT8A4A6_9PROT</name>
<dbReference type="PANTHER" id="PTHR47197:SF3">
    <property type="entry name" value="DIHYDRO-HEME D1 DEHYDROGENASE"/>
    <property type="match status" value="1"/>
</dbReference>
<proteinExistence type="predicted"/>
<protein>
    <submittedName>
        <fullName evidence="3">Beta-propeller fold lactonase family protein</fullName>
    </submittedName>
</protein>
<dbReference type="InterPro" id="IPR019405">
    <property type="entry name" value="Lactonase_7-beta_prop"/>
</dbReference>
<accession>A0ABT8A4A6</accession>
<evidence type="ECO:0000313" key="3">
    <source>
        <dbReference type="EMBL" id="MDN3564623.1"/>
    </source>
</evidence>
<dbReference type="PANTHER" id="PTHR47197">
    <property type="entry name" value="PROTEIN NIRF"/>
    <property type="match status" value="1"/>
</dbReference>
<comment type="cofactor">
    <cofactor evidence="1">
        <name>Cu cation</name>
        <dbReference type="ChEBI" id="CHEBI:23378"/>
    </cofactor>
</comment>
<reference evidence="4" key="1">
    <citation type="journal article" date="2019" name="Int. J. Syst. Evol. Microbiol.">
        <title>The Global Catalogue of Microorganisms (GCM) 10K type strain sequencing project: providing services to taxonomists for standard genome sequencing and annotation.</title>
        <authorList>
            <consortium name="The Broad Institute Genomics Platform"/>
            <consortium name="The Broad Institute Genome Sequencing Center for Infectious Disease"/>
            <person name="Wu L."/>
            <person name="Ma J."/>
        </authorList>
    </citation>
    <scope>NUCLEOTIDE SEQUENCE [LARGE SCALE GENOMIC DNA]</scope>
    <source>
        <strain evidence="4">CECT 7131</strain>
    </source>
</reference>
<organism evidence="3 4">
    <name type="scientific">Paeniroseomonas aquatica</name>
    <dbReference type="NCBI Taxonomy" id="373043"/>
    <lineage>
        <taxon>Bacteria</taxon>
        <taxon>Pseudomonadati</taxon>
        <taxon>Pseudomonadota</taxon>
        <taxon>Alphaproteobacteria</taxon>
        <taxon>Acetobacterales</taxon>
        <taxon>Acetobacteraceae</taxon>
        <taxon>Paeniroseomonas</taxon>
    </lineage>
</organism>
<feature type="signal peptide" evidence="2">
    <location>
        <begin position="1"/>
        <end position="43"/>
    </location>
</feature>
<dbReference type="InterPro" id="IPR015943">
    <property type="entry name" value="WD40/YVTN_repeat-like_dom_sf"/>
</dbReference>
<dbReference type="InterPro" id="IPR051200">
    <property type="entry name" value="Host-pathogen_enzymatic-act"/>
</dbReference>
<dbReference type="Gene3D" id="2.130.10.10">
    <property type="entry name" value="YVTN repeat-like/Quinoprotein amine dehydrogenase"/>
    <property type="match status" value="2"/>
</dbReference>
<keyword evidence="2" id="KW-0732">Signal</keyword>
<evidence type="ECO:0000256" key="2">
    <source>
        <dbReference type="SAM" id="SignalP"/>
    </source>
</evidence>